<dbReference type="EMBL" id="QJVD01000001">
    <property type="protein sequence ID" value="PYI69883.1"/>
    <property type="molecule type" value="Genomic_DNA"/>
</dbReference>
<dbReference type="PROSITE" id="PS51318">
    <property type="entry name" value="TAT"/>
    <property type="match status" value="1"/>
</dbReference>
<dbReference type="Gene3D" id="3.40.50.1820">
    <property type="entry name" value="alpha/beta hydrolase"/>
    <property type="match status" value="1"/>
</dbReference>
<evidence type="ECO:0000256" key="2">
    <source>
        <dbReference type="ARBA" id="ARBA00022729"/>
    </source>
</evidence>
<evidence type="ECO:0000259" key="5">
    <source>
        <dbReference type="Pfam" id="PF08386"/>
    </source>
</evidence>
<feature type="chain" id="PRO_5016101556" evidence="4">
    <location>
        <begin position="36"/>
        <end position="518"/>
    </location>
</feature>
<keyword evidence="2 4" id="KW-0732">Signal</keyword>
<evidence type="ECO:0000256" key="4">
    <source>
        <dbReference type="SAM" id="SignalP"/>
    </source>
</evidence>
<dbReference type="OrthoDB" id="3252468at2"/>
<dbReference type="InterPro" id="IPR051601">
    <property type="entry name" value="Serine_prot/Carboxylest_S33"/>
</dbReference>
<dbReference type="PANTHER" id="PTHR43248:SF29">
    <property type="entry name" value="TRIPEPTIDYL AMINOPEPTIDASE"/>
    <property type="match status" value="1"/>
</dbReference>
<evidence type="ECO:0000313" key="6">
    <source>
        <dbReference type="EMBL" id="PYI69883.1"/>
    </source>
</evidence>
<reference evidence="6 7" key="1">
    <citation type="submission" date="2018-05" db="EMBL/GenBank/DDBJ databases">
        <title>Genetic diversity of glacier-inhabiting Cryobacterium bacteria in China and description of Cryobacterium mengkeensis sp. nov. and Arthrobacter glacialis sp. nov.</title>
        <authorList>
            <person name="Liu Q."/>
            <person name="Xin Y.-H."/>
        </authorList>
    </citation>
    <scope>NUCLEOTIDE SEQUENCE [LARGE SCALE GENOMIC DNA]</scope>
    <source>
        <strain evidence="6 7">LI2</strain>
    </source>
</reference>
<dbReference type="InterPro" id="IPR006311">
    <property type="entry name" value="TAT_signal"/>
</dbReference>
<dbReference type="GO" id="GO:0016787">
    <property type="term" value="F:hydrolase activity"/>
    <property type="evidence" value="ECO:0007669"/>
    <property type="project" value="UniProtKB-KW"/>
</dbReference>
<dbReference type="PANTHER" id="PTHR43248">
    <property type="entry name" value="2-SUCCINYL-6-HYDROXY-2,4-CYCLOHEXADIENE-1-CARBOXYLATE SYNTHASE"/>
    <property type="match status" value="1"/>
</dbReference>
<gene>
    <name evidence="6" type="ORF">CVV68_01960</name>
</gene>
<dbReference type="SUPFAM" id="SSF53474">
    <property type="entry name" value="alpha/beta-Hydrolases"/>
    <property type="match status" value="1"/>
</dbReference>
<accession>A0A2V5LHX7</accession>
<dbReference type="PROSITE" id="PS51257">
    <property type="entry name" value="PROKAR_LIPOPROTEIN"/>
    <property type="match status" value="1"/>
</dbReference>
<name>A0A2V5LHX7_9MICC</name>
<feature type="domain" description="Peptidase S33 tripeptidyl aminopeptidase-like C-terminal" evidence="5">
    <location>
        <begin position="417"/>
        <end position="518"/>
    </location>
</feature>
<protein>
    <submittedName>
        <fullName evidence="6">Alpha/beta hydrolase</fullName>
    </submittedName>
</protein>
<evidence type="ECO:0000313" key="7">
    <source>
        <dbReference type="Proteomes" id="UP000247832"/>
    </source>
</evidence>
<keyword evidence="3 6" id="KW-0378">Hydrolase</keyword>
<proteinExistence type="inferred from homology"/>
<dbReference type="AlphaFoldDB" id="A0A2V5LHX7"/>
<dbReference type="Pfam" id="PF08386">
    <property type="entry name" value="Abhydrolase_4"/>
    <property type="match status" value="1"/>
</dbReference>
<comment type="caution">
    <text evidence="6">The sequence shown here is derived from an EMBL/GenBank/DDBJ whole genome shotgun (WGS) entry which is preliminary data.</text>
</comment>
<evidence type="ECO:0000256" key="1">
    <source>
        <dbReference type="ARBA" id="ARBA00010088"/>
    </source>
</evidence>
<keyword evidence="7" id="KW-1185">Reference proteome</keyword>
<dbReference type="InterPro" id="IPR029058">
    <property type="entry name" value="AB_hydrolase_fold"/>
</dbReference>
<sequence length="518" mass="54048">MPHAPVRRRHHLRLSLTVAMAAVGALLLSSCTALAPAPDATVISSADAAVIGDVPADLAGFYAQVVTWTACSGGFQCAKIEVPLDYAKPRGTSIKLAVTRLPASGKRLGAMLTNPGGPGASGVDMVVNSGKSYFSKKLRAAYDIVGFDPRGVQRSEPVKCLDDAQTDAARQKSYNMADDAGLKQAEADTKVQTELCVKNTGPVLAHVDTVSSARDMDILRAVVGDPKLNYMGFSYGTKLGATYAGLFPSRVGKFSLDGALDPSLDIDQVSMGQAVGFENALRAWAKNCLGTKDCPVSGTVDGAMAQIRELNDVYTKTPQQTSAGRVVTGTEFTNALAFAMYSTDLWDPLSGALKQAFAGDASGMLQLADYSADRSSDGKYNSNTAAAFTAINCLDYPMNSDTAHMRADAAALKKASPTFGELLAYSGLTCKYWPYPATGKAETISAPGAGPILVIGTTGDPATPYAWAQALAKHLDSGVLVTWKGNGHTAYGRANACLTSAVDGYFVDGKVPAGGTTC</sequence>
<comment type="similarity">
    <text evidence="1">Belongs to the peptidase S33 family.</text>
</comment>
<dbReference type="InterPro" id="IPR013595">
    <property type="entry name" value="Pept_S33_TAP-like_C"/>
</dbReference>
<feature type="signal peptide" evidence="4">
    <location>
        <begin position="1"/>
        <end position="35"/>
    </location>
</feature>
<dbReference type="Proteomes" id="UP000247832">
    <property type="component" value="Unassembled WGS sequence"/>
</dbReference>
<evidence type="ECO:0000256" key="3">
    <source>
        <dbReference type="ARBA" id="ARBA00022801"/>
    </source>
</evidence>
<organism evidence="6 7">
    <name type="scientific">Arthrobacter livingstonensis</name>
    <dbReference type="NCBI Taxonomy" id="670078"/>
    <lineage>
        <taxon>Bacteria</taxon>
        <taxon>Bacillati</taxon>
        <taxon>Actinomycetota</taxon>
        <taxon>Actinomycetes</taxon>
        <taxon>Micrococcales</taxon>
        <taxon>Micrococcaceae</taxon>
        <taxon>Arthrobacter</taxon>
    </lineage>
</organism>
<dbReference type="RefSeq" id="WP_110499307.1">
    <property type="nucleotide sequence ID" value="NZ_QJVD01000001.1"/>
</dbReference>